<comment type="pathway">
    <text evidence="2">Phospholipid metabolism; phosphatidylglycerol biosynthesis; phosphatidylglycerol from CDP-diacylglycerol: step 1/2.</text>
</comment>
<dbReference type="GO" id="GO:0046474">
    <property type="term" value="P:glycerophospholipid biosynthetic process"/>
    <property type="evidence" value="ECO:0007669"/>
    <property type="project" value="TreeGrafter"/>
</dbReference>
<evidence type="ECO:0000256" key="15">
    <source>
        <dbReference type="NCBIfam" id="TIGR00560"/>
    </source>
</evidence>
<dbReference type="GO" id="GO:0008444">
    <property type="term" value="F:CDP-diacylglycerol-glycerol-3-phosphate 3-phosphatidyltransferase activity"/>
    <property type="evidence" value="ECO:0007669"/>
    <property type="project" value="UniProtKB-UniRule"/>
</dbReference>
<keyword evidence="13" id="KW-1208">Phospholipid metabolism</keyword>
<dbReference type="PIRSF" id="PIRSF000847">
    <property type="entry name" value="Phos_ph_gly_syn"/>
    <property type="match status" value="1"/>
</dbReference>
<evidence type="ECO:0000256" key="1">
    <source>
        <dbReference type="ARBA" id="ARBA00004141"/>
    </source>
</evidence>
<feature type="transmembrane region" description="Helical" evidence="17">
    <location>
        <begin position="6"/>
        <end position="24"/>
    </location>
</feature>
<evidence type="ECO:0000256" key="10">
    <source>
        <dbReference type="ARBA" id="ARBA00023098"/>
    </source>
</evidence>
<evidence type="ECO:0000313" key="18">
    <source>
        <dbReference type="EMBL" id="QAT17302.1"/>
    </source>
</evidence>
<dbReference type="InterPro" id="IPR004570">
    <property type="entry name" value="Phosphatidylglycerol_P_synth"/>
</dbReference>
<dbReference type="InterPro" id="IPR000462">
    <property type="entry name" value="CDP-OH_P_trans"/>
</dbReference>
<evidence type="ECO:0000256" key="12">
    <source>
        <dbReference type="ARBA" id="ARBA00023209"/>
    </source>
</evidence>
<sequence length="192" mass="21652">MNLPNYLTLSRIVLTFVIMAFLFAKNFAMTCAAFLLFLAACATDFLDGWVARKKGLISDFGKIMDPLADKVLVVGLFLTFVQLQLMGAWVVVVIVVREFLITGMRIFALRRGVVLAAESAGKHKTVSQMGAIICILIFLILRESGSYFSFWNETFESSFRMGIHVMVGLAVFFTVYSGLVYLWRNRHLIRTL</sequence>
<comment type="catalytic activity">
    <reaction evidence="14">
        <text>a CDP-1,2-diacyl-sn-glycerol + sn-glycerol 3-phosphate = a 1,2-diacyl-sn-glycero-3-phospho-(1'-sn-glycero-3'-phosphate) + CMP + H(+)</text>
        <dbReference type="Rhea" id="RHEA:12593"/>
        <dbReference type="ChEBI" id="CHEBI:15378"/>
        <dbReference type="ChEBI" id="CHEBI:57597"/>
        <dbReference type="ChEBI" id="CHEBI:58332"/>
        <dbReference type="ChEBI" id="CHEBI:60110"/>
        <dbReference type="ChEBI" id="CHEBI:60377"/>
        <dbReference type="EC" id="2.7.8.5"/>
    </reaction>
</comment>
<evidence type="ECO:0000256" key="7">
    <source>
        <dbReference type="ARBA" id="ARBA00022679"/>
    </source>
</evidence>
<evidence type="ECO:0000256" key="16">
    <source>
        <dbReference type="RuleBase" id="RU003750"/>
    </source>
</evidence>
<keyword evidence="8 17" id="KW-0812">Transmembrane</keyword>
<keyword evidence="12" id="KW-0594">Phospholipid biosynthesis</keyword>
<gene>
    <name evidence="18" type="ORF">BU251_05935</name>
</gene>
<organism evidence="18 19">
    <name type="scientific">Velamenicoccus archaeovorus</name>
    <dbReference type="NCBI Taxonomy" id="1930593"/>
    <lineage>
        <taxon>Bacteria</taxon>
        <taxon>Pseudomonadati</taxon>
        <taxon>Candidatus Omnitrophota</taxon>
        <taxon>Candidatus Velamenicoccus</taxon>
    </lineage>
</organism>
<keyword evidence="9 17" id="KW-1133">Transmembrane helix</keyword>
<keyword evidence="10" id="KW-0443">Lipid metabolism</keyword>
<protein>
    <recommendedName>
        <fullName evidence="5 15">CDP-diacylglycerol--glycerol-3-phosphate 3-phosphatidyltransferase</fullName>
        <ecNumber evidence="4 15">2.7.8.5</ecNumber>
    </recommendedName>
</protein>
<evidence type="ECO:0000256" key="4">
    <source>
        <dbReference type="ARBA" id="ARBA00013170"/>
    </source>
</evidence>
<evidence type="ECO:0000256" key="17">
    <source>
        <dbReference type="SAM" id="Phobius"/>
    </source>
</evidence>
<evidence type="ECO:0000256" key="8">
    <source>
        <dbReference type="ARBA" id="ARBA00022692"/>
    </source>
</evidence>
<comment type="similarity">
    <text evidence="3 16">Belongs to the CDP-alcohol phosphatidyltransferase class-I family.</text>
</comment>
<evidence type="ECO:0000256" key="9">
    <source>
        <dbReference type="ARBA" id="ARBA00022989"/>
    </source>
</evidence>
<evidence type="ECO:0000256" key="6">
    <source>
        <dbReference type="ARBA" id="ARBA00022516"/>
    </source>
</evidence>
<dbReference type="NCBIfam" id="TIGR00560">
    <property type="entry name" value="pgsA"/>
    <property type="match status" value="1"/>
</dbReference>
<feature type="transmembrane region" description="Helical" evidence="17">
    <location>
        <begin position="125"/>
        <end position="141"/>
    </location>
</feature>
<dbReference type="Proteomes" id="UP000287243">
    <property type="component" value="Chromosome"/>
</dbReference>
<dbReference type="OrthoDB" id="9785031at2"/>
<dbReference type="AlphaFoldDB" id="A0A410P5B2"/>
<accession>A0A410P5B2</accession>
<evidence type="ECO:0000256" key="13">
    <source>
        <dbReference type="ARBA" id="ARBA00023264"/>
    </source>
</evidence>
<evidence type="ECO:0000256" key="11">
    <source>
        <dbReference type="ARBA" id="ARBA00023136"/>
    </source>
</evidence>
<dbReference type="PANTHER" id="PTHR14269:SF62">
    <property type="entry name" value="CDP-DIACYLGLYCEROL--GLYCEROL-3-PHOSPHATE 3-PHOSPHATIDYLTRANSFERASE 1, CHLOROPLASTIC"/>
    <property type="match status" value="1"/>
</dbReference>
<feature type="transmembrane region" description="Helical" evidence="17">
    <location>
        <begin position="161"/>
        <end position="183"/>
    </location>
</feature>
<reference evidence="18 19" key="1">
    <citation type="submission" date="2017-01" db="EMBL/GenBank/DDBJ databases">
        <title>First insights into the biology of 'candidatus Vampirococcus archaeovorus'.</title>
        <authorList>
            <person name="Kizina J."/>
            <person name="Jordan S."/>
            <person name="Stueber K."/>
            <person name="Reinhardt R."/>
            <person name="Harder J."/>
        </authorList>
    </citation>
    <scope>NUCLEOTIDE SEQUENCE [LARGE SCALE GENOMIC DNA]</scope>
    <source>
        <strain evidence="18 19">LiM</strain>
    </source>
</reference>
<comment type="subcellular location">
    <subcellularLocation>
        <location evidence="1">Membrane</location>
        <topology evidence="1">Multi-pass membrane protein</topology>
    </subcellularLocation>
</comment>
<feature type="transmembrane region" description="Helical" evidence="17">
    <location>
        <begin position="71"/>
        <end position="96"/>
    </location>
</feature>
<dbReference type="Gene3D" id="1.20.120.1760">
    <property type="match status" value="1"/>
</dbReference>
<dbReference type="EMBL" id="CP019384">
    <property type="protein sequence ID" value="QAT17302.1"/>
    <property type="molecule type" value="Genomic_DNA"/>
</dbReference>
<dbReference type="InterPro" id="IPR043130">
    <property type="entry name" value="CDP-OH_PTrfase_TM_dom"/>
</dbReference>
<evidence type="ECO:0000313" key="19">
    <source>
        <dbReference type="Proteomes" id="UP000287243"/>
    </source>
</evidence>
<dbReference type="PANTHER" id="PTHR14269">
    <property type="entry name" value="CDP-DIACYLGLYCEROL--GLYCEROL-3-PHOSPHATE 3-PHOSPHATIDYLTRANSFERASE-RELATED"/>
    <property type="match status" value="1"/>
</dbReference>
<dbReference type="EC" id="2.7.8.5" evidence="4 15"/>
<dbReference type="InterPro" id="IPR050324">
    <property type="entry name" value="CDP-alcohol_PTase-I"/>
</dbReference>
<dbReference type="PROSITE" id="PS00379">
    <property type="entry name" value="CDP_ALCOHOL_P_TRANSF"/>
    <property type="match status" value="1"/>
</dbReference>
<evidence type="ECO:0000256" key="14">
    <source>
        <dbReference type="ARBA" id="ARBA00048586"/>
    </source>
</evidence>
<dbReference type="RefSeq" id="WP_128700110.1">
    <property type="nucleotide sequence ID" value="NZ_CP019384.1"/>
</dbReference>
<evidence type="ECO:0000256" key="3">
    <source>
        <dbReference type="ARBA" id="ARBA00010441"/>
    </source>
</evidence>
<keyword evidence="19" id="KW-1185">Reference proteome</keyword>
<keyword evidence="11 17" id="KW-0472">Membrane</keyword>
<dbReference type="GO" id="GO:0016020">
    <property type="term" value="C:membrane"/>
    <property type="evidence" value="ECO:0007669"/>
    <property type="project" value="UniProtKB-SubCell"/>
</dbReference>
<proteinExistence type="inferred from homology"/>
<evidence type="ECO:0000256" key="5">
    <source>
        <dbReference type="ARBA" id="ARBA00014944"/>
    </source>
</evidence>
<dbReference type="InterPro" id="IPR048254">
    <property type="entry name" value="CDP_ALCOHOL_P_TRANSF_CS"/>
</dbReference>
<evidence type="ECO:0000256" key="2">
    <source>
        <dbReference type="ARBA" id="ARBA00005042"/>
    </source>
</evidence>
<dbReference type="KEGG" id="vai:BU251_05935"/>
<name>A0A410P5B2_VELA1</name>
<dbReference type="Pfam" id="PF01066">
    <property type="entry name" value="CDP-OH_P_transf"/>
    <property type="match status" value="1"/>
</dbReference>
<keyword evidence="7 16" id="KW-0808">Transferase</keyword>
<keyword evidence="6" id="KW-0444">Lipid biosynthesis</keyword>